<dbReference type="Proteomes" id="UP000315343">
    <property type="component" value="Unassembled WGS sequence"/>
</dbReference>
<feature type="transmembrane region" description="Helical" evidence="1">
    <location>
        <begin position="103"/>
        <end position="123"/>
    </location>
</feature>
<protein>
    <submittedName>
        <fullName evidence="2">Uncharacterized protein</fullName>
    </submittedName>
</protein>
<name>A0A562JCG3_9FIRM</name>
<feature type="transmembrane region" description="Helical" evidence="1">
    <location>
        <begin position="135"/>
        <end position="153"/>
    </location>
</feature>
<dbReference type="InterPro" id="IPR026366">
    <property type="entry name" value="Seleno_YedE"/>
</dbReference>
<feature type="transmembrane region" description="Helical" evidence="1">
    <location>
        <begin position="309"/>
        <end position="330"/>
    </location>
</feature>
<reference evidence="2 3" key="1">
    <citation type="submission" date="2019-07" db="EMBL/GenBank/DDBJ databases">
        <title>Genomic Encyclopedia of Type Strains, Phase I: the one thousand microbial genomes (KMG-I) project.</title>
        <authorList>
            <person name="Kyrpides N."/>
        </authorList>
    </citation>
    <scope>NUCLEOTIDE SEQUENCE [LARGE SCALE GENOMIC DNA]</scope>
    <source>
        <strain evidence="2 3">DSM 13558</strain>
    </source>
</reference>
<dbReference type="EMBL" id="VLKH01000004">
    <property type="protein sequence ID" value="TWH80555.1"/>
    <property type="molecule type" value="Genomic_DNA"/>
</dbReference>
<organism evidence="2 3">
    <name type="scientific">Sedimentibacter saalensis</name>
    <dbReference type="NCBI Taxonomy" id="130788"/>
    <lineage>
        <taxon>Bacteria</taxon>
        <taxon>Bacillati</taxon>
        <taxon>Bacillota</taxon>
        <taxon>Tissierellia</taxon>
        <taxon>Sedimentibacter</taxon>
    </lineage>
</organism>
<dbReference type="Pfam" id="PF04143">
    <property type="entry name" value="Sulf_transp"/>
    <property type="match status" value="1"/>
</dbReference>
<evidence type="ECO:0000313" key="3">
    <source>
        <dbReference type="Proteomes" id="UP000315343"/>
    </source>
</evidence>
<proteinExistence type="predicted"/>
<dbReference type="InterPro" id="IPR007272">
    <property type="entry name" value="Sulf_transp_TsuA/YedE"/>
</dbReference>
<feature type="transmembrane region" description="Helical" evidence="1">
    <location>
        <begin position="198"/>
        <end position="218"/>
    </location>
</feature>
<feature type="transmembrane region" description="Helical" evidence="1">
    <location>
        <begin position="21"/>
        <end position="39"/>
    </location>
</feature>
<feature type="transmembrane region" description="Helical" evidence="1">
    <location>
        <begin position="277"/>
        <end position="297"/>
    </location>
</feature>
<dbReference type="NCBIfam" id="TIGR04112">
    <property type="entry name" value="seleno_YedE"/>
    <property type="match status" value="1"/>
</dbReference>
<keyword evidence="3" id="KW-1185">Reference proteome</keyword>
<accession>A0A562JCG3</accession>
<feature type="transmembrane region" description="Helical" evidence="1">
    <location>
        <begin position="174"/>
        <end position="192"/>
    </location>
</feature>
<sequence>MEKEDMVQNEKVPFFESKKGIILTGSVVGFIAVLLVALGNPKNMGFCIACFERDIAGALGLHRAEIVQYIRPEIIGLILGAFICSVTGREFQSKGGSSPITRFFLGMAVMVGALMFLGCPLRMVLRIGGGDLNAVVGLVGFAAGIGVGILFLNKGFTLKRNYKTSSFDGYIMPVFALSLLALLIIAPAFIFFSKEGPGSMYAPMFASLAAGLVVGALAQKTRLCMVGGMRDKIMFNENYLLLGFIAIIVVTAAGNMAMGNFKLGFTEQPIAHTDGLWNFMGMLLVGWGSVLLGGCPLRQLILSGEGNSDSAVTVMGMIAGAAVCHNFALASSGKGPTANGQTAVIICLVMLLILSVANSDLVKKNNLR</sequence>
<keyword evidence="1" id="KW-1133">Transmembrane helix</keyword>
<keyword evidence="1" id="KW-0812">Transmembrane</keyword>
<feature type="transmembrane region" description="Helical" evidence="1">
    <location>
        <begin position="342"/>
        <end position="362"/>
    </location>
</feature>
<feature type="transmembrane region" description="Helical" evidence="1">
    <location>
        <begin position="239"/>
        <end position="257"/>
    </location>
</feature>
<evidence type="ECO:0000256" key="1">
    <source>
        <dbReference type="SAM" id="Phobius"/>
    </source>
</evidence>
<dbReference type="AlphaFoldDB" id="A0A562JCG3"/>
<gene>
    <name evidence="2" type="ORF">LY60_01817</name>
</gene>
<comment type="caution">
    <text evidence="2">The sequence shown here is derived from an EMBL/GenBank/DDBJ whole genome shotgun (WGS) entry which is preliminary data.</text>
</comment>
<evidence type="ECO:0000313" key="2">
    <source>
        <dbReference type="EMBL" id="TWH80555.1"/>
    </source>
</evidence>
<dbReference type="RefSeq" id="WP_246145405.1">
    <property type="nucleotide sequence ID" value="NZ_VLKH01000004.1"/>
</dbReference>
<keyword evidence="1" id="KW-0472">Membrane</keyword>